<evidence type="ECO:0000256" key="6">
    <source>
        <dbReference type="ARBA" id="ARBA00023033"/>
    </source>
</evidence>
<sequence>MGGQPFVVICDYEKMKDTFVKDGDAYSGKFHMPGAIEVYRGGLYGLVEAEGETWKTHRRYVIQQLREFGVGKNLMESKILLEVEALTKSLKGSAKAETNAQELFDVAVGSVINQFLFGYRFDDDKIEEFRELKTLVSAQMKTFSTPRAFFSVAHPWTKHTFIGKDIWGRMVQYRDAFYAFFYRQLDAHKKEVDFDSEESKDYVEAYLKEQAKRQKEGDKESFSDIQLVNVLLDLWFAGMETSANTLTWAIAYTLNNLETQDKLHEELDRVIGSDRDILMADKNDLVYVNAFINEVQRVANLLPMNLFHNLTRPVELEGYQLPADTGVLAQISTVLYDEKLFPEPYKFDPSRFIDEKGQLKKVDELIPFSIGKRQCLGEGLARMELFLFIANLFNRFKISPGKAGKPSLHKSFGITMQPIEFSCESPARTDTRSIAREHLTIIAVQKNGEAPYDKWTREYGQIYTFWLGHQPFVLINTLKKLNETFVQDGDSYLDKLVAHHFVKLFRGGPYGIIDAVGDNWREHRRFALTQMRDFGVGKNLMEEKILLSINDTFKTVDKNLGVEVTLKDYWIVIVGSVINQFLFGYGFDEERAHEIKYVQKLMDEQTKLFANVSSIIQMFLPEFCRHILGKYYVIDRMMVYRDKFFDIFKRQIKEHRETIDWDQEDNRDYMDAYLREQKKRVEAGDEESFCELQLINVCFDLFLAGLDTTTTTLTWGIVYALNHPEAMKKMQDELDQIVGRGNQVTMEHKSQLPYVNAFINETHRTGNIIALNVLHTLSRDVTIDGYDLKKGTGVVAQISTVMKDPKAFPEPHRFNPDRFIDENGKLKKIEELIPFSIGKRQCVGESLARMQIYLIIANFFNFYNVFPSKSGLPSMHRTEDFAARPRDFTCILEKRT</sequence>
<evidence type="ECO:0000313" key="9">
    <source>
        <dbReference type="Proteomes" id="UP000835052"/>
    </source>
</evidence>
<dbReference type="InterPro" id="IPR050182">
    <property type="entry name" value="Cytochrome_P450_fam2"/>
</dbReference>
<dbReference type="FunFam" id="1.10.630.10:FF:000036">
    <property type="entry name" value="CYtochrome P450 family"/>
    <property type="match status" value="2"/>
</dbReference>
<evidence type="ECO:0000256" key="7">
    <source>
        <dbReference type="PIRSR" id="PIRSR602401-1"/>
    </source>
</evidence>
<dbReference type="InterPro" id="IPR001128">
    <property type="entry name" value="Cyt_P450"/>
</dbReference>
<evidence type="ECO:0000256" key="2">
    <source>
        <dbReference type="ARBA" id="ARBA00010617"/>
    </source>
</evidence>
<keyword evidence="4" id="KW-0560">Oxidoreductase</keyword>
<dbReference type="Proteomes" id="UP000835052">
    <property type="component" value="Unassembled WGS sequence"/>
</dbReference>
<dbReference type="PROSITE" id="PS00086">
    <property type="entry name" value="CYTOCHROME_P450"/>
    <property type="match status" value="2"/>
</dbReference>
<protein>
    <recommendedName>
        <fullName evidence="10">Unspecific monooxygenase</fullName>
    </recommendedName>
</protein>
<dbReference type="GO" id="GO:0006082">
    <property type="term" value="P:organic acid metabolic process"/>
    <property type="evidence" value="ECO:0007669"/>
    <property type="project" value="TreeGrafter"/>
</dbReference>
<dbReference type="SUPFAM" id="SSF48264">
    <property type="entry name" value="Cytochrome P450"/>
    <property type="match status" value="2"/>
</dbReference>
<evidence type="ECO:0000313" key="8">
    <source>
        <dbReference type="EMBL" id="CAD6197646.1"/>
    </source>
</evidence>
<dbReference type="GO" id="GO:0016712">
    <property type="term" value="F:oxidoreductase activity, acting on paired donors, with incorporation or reduction of molecular oxygen, reduced flavin or flavoprotein as one donor, and incorporation of one atom of oxygen"/>
    <property type="evidence" value="ECO:0007669"/>
    <property type="project" value="TreeGrafter"/>
</dbReference>
<accession>A0A8S1HMF5</accession>
<evidence type="ECO:0000256" key="3">
    <source>
        <dbReference type="ARBA" id="ARBA00022723"/>
    </source>
</evidence>
<dbReference type="GO" id="GO:0005737">
    <property type="term" value="C:cytoplasm"/>
    <property type="evidence" value="ECO:0007669"/>
    <property type="project" value="TreeGrafter"/>
</dbReference>
<proteinExistence type="inferred from homology"/>
<evidence type="ECO:0000256" key="4">
    <source>
        <dbReference type="ARBA" id="ARBA00023002"/>
    </source>
</evidence>
<keyword evidence="3 7" id="KW-0479">Metal-binding</keyword>
<feature type="binding site" description="axial binding residue" evidence="7">
    <location>
        <position position="842"/>
    </location>
    <ligand>
        <name>heme</name>
        <dbReference type="ChEBI" id="CHEBI:30413"/>
    </ligand>
    <ligandPart>
        <name>Fe</name>
        <dbReference type="ChEBI" id="CHEBI:18248"/>
    </ligandPart>
</feature>
<dbReference type="Gene3D" id="1.10.630.10">
    <property type="entry name" value="Cytochrome P450"/>
    <property type="match status" value="2"/>
</dbReference>
<dbReference type="PRINTS" id="PR00463">
    <property type="entry name" value="EP450I"/>
</dbReference>
<dbReference type="InterPro" id="IPR002401">
    <property type="entry name" value="Cyt_P450_E_grp-I"/>
</dbReference>
<dbReference type="CDD" id="cd20617">
    <property type="entry name" value="CYP1_2-like"/>
    <property type="match status" value="2"/>
</dbReference>
<reference evidence="8" key="1">
    <citation type="submission" date="2020-10" db="EMBL/GenBank/DDBJ databases">
        <authorList>
            <person name="Kikuchi T."/>
        </authorList>
    </citation>
    <scope>NUCLEOTIDE SEQUENCE</scope>
    <source>
        <strain evidence="8">NKZ352</strain>
    </source>
</reference>
<dbReference type="GO" id="GO:0005506">
    <property type="term" value="F:iron ion binding"/>
    <property type="evidence" value="ECO:0007669"/>
    <property type="project" value="InterPro"/>
</dbReference>
<comment type="cofactor">
    <cofactor evidence="1 7">
        <name>heme</name>
        <dbReference type="ChEBI" id="CHEBI:30413"/>
    </cofactor>
</comment>
<comment type="similarity">
    <text evidence="2">Belongs to the cytochrome P450 family.</text>
</comment>
<comment type="caution">
    <text evidence="8">The sequence shown here is derived from an EMBL/GenBank/DDBJ whole genome shotgun (WGS) entry which is preliminary data.</text>
</comment>
<dbReference type="PANTHER" id="PTHR24300">
    <property type="entry name" value="CYTOCHROME P450 508A4-RELATED"/>
    <property type="match status" value="1"/>
</dbReference>
<evidence type="ECO:0000256" key="5">
    <source>
        <dbReference type="ARBA" id="ARBA00023004"/>
    </source>
</evidence>
<dbReference type="EMBL" id="CAJGYM010000100">
    <property type="protein sequence ID" value="CAD6197646.1"/>
    <property type="molecule type" value="Genomic_DNA"/>
</dbReference>
<dbReference type="OrthoDB" id="2789670at2759"/>
<dbReference type="InterPro" id="IPR036396">
    <property type="entry name" value="Cyt_P450_sf"/>
</dbReference>
<organism evidence="8 9">
    <name type="scientific">Caenorhabditis auriculariae</name>
    <dbReference type="NCBI Taxonomy" id="2777116"/>
    <lineage>
        <taxon>Eukaryota</taxon>
        <taxon>Metazoa</taxon>
        <taxon>Ecdysozoa</taxon>
        <taxon>Nematoda</taxon>
        <taxon>Chromadorea</taxon>
        <taxon>Rhabditida</taxon>
        <taxon>Rhabditina</taxon>
        <taxon>Rhabditomorpha</taxon>
        <taxon>Rhabditoidea</taxon>
        <taxon>Rhabditidae</taxon>
        <taxon>Peloderinae</taxon>
        <taxon>Caenorhabditis</taxon>
    </lineage>
</organism>
<dbReference type="Pfam" id="PF00067">
    <property type="entry name" value="p450"/>
    <property type="match status" value="2"/>
</dbReference>
<dbReference type="AlphaFoldDB" id="A0A8S1HMF5"/>
<dbReference type="PANTHER" id="PTHR24300:SF375">
    <property type="entry name" value="CYTOCHROME P450 FAMILY"/>
    <property type="match status" value="1"/>
</dbReference>
<dbReference type="PRINTS" id="PR00385">
    <property type="entry name" value="P450"/>
</dbReference>
<evidence type="ECO:0008006" key="10">
    <source>
        <dbReference type="Google" id="ProtNLM"/>
    </source>
</evidence>
<keyword evidence="5 7" id="KW-0408">Iron</keyword>
<keyword evidence="7" id="KW-0349">Heme</keyword>
<dbReference type="InterPro" id="IPR017972">
    <property type="entry name" value="Cyt_P450_CS"/>
</dbReference>
<name>A0A8S1HMF5_9PELO</name>
<gene>
    <name evidence="8" type="ORF">CAUJ_LOCUS13555</name>
</gene>
<keyword evidence="9" id="KW-1185">Reference proteome</keyword>
<keyword evidence="6" id="KW-0503">Monooxygenase</keyword>
<evidence type="ECO:0000256" key="1">
    <source>
        <dbReference type="ARBA" id="ARBA00001971"/>
    </source>
</evidence>
<dbReference type="GO" id="GO:0020037">
    <property type="term" value="F:heme binding"/>
    <property type="evidence" value="ECO:0007669"/>
    <property type="project" value="InterPro"/>
</dbReference>
<dbReference type="GO" id="GO:0006805">
    <property type="term" value="P:xenobiotic metabolic process"/>
    <property type="evidence" value="ECO:0007669"/>
    <property type="project" value="TreeGrafter"/>
</dbReference>